<name>A0A6J1Q824_9HYME</name>
<sequence length="420" mass="47932">MDHFKVVYIKESQEIEPVPHQWEANGILYWPPTKSETRKKQSDVKSVSIPDKWTKYNCVVKAQGIALFVHASATADKLCQETSTDDDDDQRRSESSRRVSKPPARYYNTILKDASETFSSDNDVDNIRVLKSETIVTKNSTSNNCVSKENNSNSISNININNVEHVEQEQFDTTIVNPENVINGFIVPESDIAKLGDLITEVSNVLGSKISDISAKIDHLEELLLKYQDNETRNMEKIEETEQIFSLENIENVIIFEGKLNDEQYRQKIVGHLRRITGSAQPWKTASYKLSSTLFTKQLLTMYSWTGASRTGIIKKPFQQLVNILDVFYQVVKYADSTFSHSMKEQFFRDGILKHSNTRLNPKKRVTKGQSKSNILPDDLRNDHQDNEDTEKNSTSEQDVSDGTSNNINDPEINETNEHD</sequence>
<accession>A0A6J1Q824</accession>
<feature type="region of interest" description="Disordered" evidence="1">
    <location>
        <begin position="363"/>
        <end position="420"/>
    </location>
</feature>
<evidence type="ECO:0000256" key="1">
    <source>
        <dbReference type="SAM" id="MobiDB-lite"/>
    </source>
</evidence>
<feature type="compositionally biased region" description="Basic and acidic residues" evidence="1">
    <location>
        <begin position="378"/>
        <end position="394"/>
    </location>
</feature>
<dbReference type="GeneID" id="112458812"/>
<organism evidence="3 4">
    <name type="scientific">Temnothorax curvispinosus</name>
    <dbReference type="NCBI Taxonomy" id="300111"/>
    <lineage>
        <taxon>Eukaryota</taxon>
        <taxon>Metazoa</taxon>
        <taxon>Ecdysozoa</taxon>
        <taxon>Arthropoda</taxon>
        <taxon>Hexapoda</taxon>
        <taxon>Insecta</taxon>
        <taxon>Pterygota</taxon>
        <taxon>Neoptera</taxon>
        <taxon>Endopterygota</taxon>
        <taxon>Hymenoptera</taxon>
        <taxon>Apocrita</taxon>
        <taxon>Aculeata</taxon>
        <taxon>Formicoidea</taxon>
        <taxon>Formicidae</taxon>
        <taxon>Myrmicinae</taxon>
        <taxon>Temnothorax</taxon>
    </lineage>
</organism>
<dbReference type="PANTHER" id="PTHR34153:SF2">
    <property type="entry name" value="SI:CH211-262H13.3-RELATED"/>
    <property type="match status" value="1"/>
</dbReference>
<dbReference type="RefSeq" id="XP_024878389.1">
    <property type="nucleotide sequence ID" value="XM_025022621.1"/>
</dbReference>
<dbReference type="PANTHER" id="PTHR34153">
    <property type="entry name" value="SI:CH211-262H13.3-RELATED-RELATED"/>
    <property type="match status" value="1"/>
</dbReference>
<dbReference type="AlphaFoldDB" id="A0A6J1Q824"/>
<feature type="domain" description="DUF4806" evidence="2">
    <location>
        <begin position="242"/>
        <end position="330"/>
    </location>
</feature>
<proteinExistence type="predicted"/>
<protein>
    <submittedName>
        <fullName evidence="4">Uncharacterized protein LOC112458812</fullName>
    </submittedName>
</protein>
<evidence type="ECO:0000259" key="2">
    <source>
        <dbReference type="Pfam" id="PF16064"/>
    </source>
</evidence>
<feature type="compositionally biased region" description="Polar residues" evidence="1">
    <location>
        <begin position="395"/>
        <end position="409"/>
    </location>
</feature>
<dbReference type="InterPro" id="IPR032071">
    <property type="entry name" value="DUF4806"/>
</dbReference>
<gene>
    <name evidence="4" type="primary">LOC112458812</name>
</gene>
<reference evidence="4" key="1">
    <citation type="submission" date="2025-08" db="UniProtKB">
        <authorList>
            <consortium name="RefSeq"/>
        </authorList>
    </citation>
    <scope>IDENTIFICATION</scope>
    <source>
        <tissue evidence="4">Whole body</tissue>
    </source>
</reference>
<evidence type="ECO:0000313" key="3">
    <source>
        <dbReference type="Proteomes" id="UP000504618"/>
    </source>
</evidence>
<feature type="region of interest" description="Disordered" evidence="1">
    <location>
        <begin position="81"/>
        <end position="103"/>
    </location>
</feature>
<dbReference type="Pfam" id="PF16064">
    <property type="entry name" value="DUF4806"/>
    <property type="match status" value="1"/>
</dbReference>
<keyword evidence="3" id="KW-1185">Reference proteome</keyword>
<dbReference type="OrthoDB" id="7334331at2759"/>
<dbReference type="Proteomes" id="UP000504618">
    <property type="component" value="Unplaced"/>
</dbReference>
<evidence type="ECO:0000313" key="4">
    <source>
        <dbReference type="RefSeq" id="XP_024878389.1"/>
    </source>
</evidence>